<protein>
    <submittedName>
        <fullName evidence="6">TonB-dependent receptor</fullName>
    </submittedName>
</protein>
<dbReference type="InterPro" id="IPR036942">
    <property type="entry name" value="Beta-barrel_TonB_sf"/>
</dbReference>
<dbReference type="SUPFAM" id="SSF56935">
    <property type="entry name" value="Porins"/>
    <property type="match status" value="1"/>
</dbReference>
<keyword evidence="4" id="KW-0732">Signal</keyword>
<evidence type="ECO:0000256" key="1">
    <source>
        <dbReference type="ARBA" id="ARBA00004442"/>
    </source>
</evidence>
<proteinExistence type="predicted"/>
<dbReference type="Pfam" id="PF07715">
    <property type="entry name" value="Plug"/>
    <property type="match status" value="1"/>
</dbReference>
<keyword evidence="7" id="KW-1185">Reference proteome</keyword>
<feature type="domain" description="TonB-dependent receptor plug" evidence="5">
    <location>
        <begin position="125"/>
        <end position="227"/>
    </location>
</feature>
<dbReference type="EMBL" id="JAGGJA010000001">
    <property type="protein sequence ID" value="MCW9705483.1"/>
    <property type="molecule type" value="Genomic_DNA"/>
</dbReference>
<keyword evidence="3" id="KW-0998">Cell outer membrane</keyword>
<dbReference type="InterPro" id="IPR012910">
    <property type="entry name" value="Plug_dom"/>
</dbReference>
<feature type="chain" id="PRO_5046036933" evidence="4">
    <location>
        <begin position="22"/>
        <end position="790"/>
    </location>
</feature>
<dbReference type="Gene3D" id="2.40.170.20">
    <property type="entry name" value="TonB-dependent receptor, beta-barrel domain"/>
    <property type="match status" value="1"/>
</dbReference>
<feature type="signal peptide" evidence="4">
    <location>
        <begin position="1"/>
        <end position="21"/>
    </location>
</feature>
<keyword evidence="6" id="KW-0675">Receptor</keyword>
<evidence type="ECO:0000313" key="6">
    <source>
        <dbReference type="EMBL" id="MCW9705483.1"/>
    </source>
</evidence>
<comment type="subcellular location">
    <subcellularLocation>
        <location evidence="1">Cell outer membrane</location>
    </subcellularLocation>
</comment>
<evidence type="ECO:0000256" key="3">
    <source>
        <dbReference type="ARBA" id="ARBA00023237"/>
    </source>
</evidence>
<comment type="caution">
    <text evidence="6">The sequence shown here is derived from an EMBL/GenBank/DDBJ whole genome shotgun (WGS) entry which is preliminary data.</text>
</comment>
<gene>
    <name evidence="6" type="ORF">J6I44_01390</name>
</gene>
<dbReference type="Proteomes" id="UP001207918">
    <property type="component" value="Unassembled WGS sequence"/>
</dbReference>
<dbReference type="InterPro" id="IPR008969">
    <property type="entry name" value="CarboxyPept-like_regulatory"/>
</dbReference>
<dbReference type="SUPFAM" id="SSF49464">
    <property type="entry name" value="Carboxypeptidase regulatory domain-like"/>
    <property type="match status" value="1"/>
</dbReference>
<keyword evidence="2" id="KW-0472">Membrane</keyword>
<reference evidence="6 7" key="1">
    <citation type="submission" date="2021-03" db="EMBL/GenBank/DDBJ databases">
        <title>Aliifodinibius sp. nov., a new bacterium isolated from saline soil.</title>
        <authorList>
            <person name="Galisteo C."/>
            <person name="De La Haba R."/>
            <person name="Sanchez-Porro C."/>
            <person name="Ventosa A."/>
        </authorList>
    </citation>
    <scope>NUCLEOTIDE SEQUENCE [LARGE SCALE GENOMIC DNA]</scope>
    <source>
        <strain evidence="6 7">1BSP15-2V2</strain>
    </source>
</reference>
<dbReference type="Pfam" id="PF13715">
    <property type="entry name" value="CarbopepD_reg_2"/>
    <property type="match status" value="1"/>
</dbReference>
<dbReference type="InterPro" id="IPR037066">
    <property type="entry name" value="Plug_dom_sf"/>
</dbReference>
<dbReference type="Gene3D" id="2.60.40.1120">
    <property type="entry name" value="Carboxypeptidase-like, regulatory domain"/>
    <property type="match status" value="1"/>
</dbReference>
<name>A0ABT3PHS9_9BACT</name>
<evidence type="ECO:0000313" key="7">
    <source>
        <dbReference type="Proteomes" id="UP001207918"/>
    </source>
</evidence>
<accession>A0ABT3PHS9</accession>
<evidence type="ECO:0000259" key="5">
    <source>
        <dbReference type="Pfam" id="PF07715"/>
    </source>
</evidence>
<sequence>MTIFKILVVTVAFLIPKDVTAQSSASLSGFITDQQTGQVLPGATVQLKETNKGTASDSSGYFQLNNIRPGSYTLVVSYIGYQSVSKYNVIVNSGSNPDMNISLKPSVNELGKISVAADPYEQPPETPLSRRKLSRVEIASYPGGNNDIAKVVQSLPGVSGSVGGFRNDVIIRGGAPSENVYYLDDIEIPVINHFATQGSAGGPVGLLNVSFFEGVNLSTSSFPANYDNVLSGVLQFNQRNGNTRDFGANMRIGASEAALTLEGPLFKSDKEKYSNTTFIASVRRSYLQLLFQLIDLPFLPDYWDYQYKVNHKIDKYNEIYITGIGAIDDFRINKPDNITAEQQSTLDQVPVIKQWSSTGGISWKHRFRSSDGYLQTSLSTSAFDNDFRRYRDNENKKGLLQRTESREWTTAIRSQYKQFWGDWTASAGLVAEHNNYSAQSLRVVDDVQFHTKLNFLRYGLSGQLTRKWYDERLSTSLGMRVDGNTFMVGGKEFWKNFSPRLAISYNLDPAGRWSINSSVGRYFKIPPSTILGFKNSSGDFVNQHTKYIRSDHLVAGVTYSPRTSTQFSLEGFWKRYDDYPVSIADSVSLANLGANFEIFGNESVKSVGKGRSYGLEFTYQQKLRDNFYGLLAYTLYWSEFTGFNTDRYYPSRWDNRHLLTFTGGYKLPKNWEIGTRIRVLGGAPYPSLNREATEVTYPTLSFDYSSLNENRLDMFNTLDVRIDKKWNFKKWSLNVFLEVTNVLGSNIPKPPEFGLQRNQMGRPVEPRKIVQIKDLDNSSTLPTIGVVIDI</sequence>
<evidence type="ECO:0000256" key="4">
    <source>
        <dbReference type="SAM" id="SignalP"/>
    </source>
</evidence>
<dbReference type="Gene3D" id="2.170.130.10">
    <property type="entry name" value="TonB-dependent receptor, plug domain"/>
    <property type="match status" value="1"/>
</dbReference>
<organism evidence="6 7">
    <name type="scientific">Fodinibius salsisoli</name>
    <dbReference type="NCBI Taxonomy" id="2820877"/>
    <lineage>
        <taxon>Bacteria</taxon>
        <taxon>Pseudomonadati</taxon>
        <taxon>Balneolota</taxon>
        <taxon>Balneolia</taxon>
        <taxon>Balneolales</taxon>
        <taxon>Balneolaceae</taxon>
        <taxon>Fodinibius</taxon>
    </lineage>
</organism>
<evidence type="ECO:0000256" key="2">
    <source>
        <dbReference type="ARBA" id="ARBA00023136"/>
    </source>
</evidence>